<dbReference type="SUPFAM" id="SSF54534">
    <property type="entry name" value="FKBP-like"/>
    <property type="match status" value="1"/>
</dbReference>
<sequence>MGRRRRDSDDDDDDIEERFNKKSAKLARKEKERAAPVEGKLSEEEKARRKEAKKARQKERKAEERKAEEQERLQEKEERRVEQERLEKKRQRKREKRERDKVKKSQNPGDEKIKGKSSEPKGEIKELSMGIQYYDKQIGTGPSIEDRSRIRVSYVGKANDENGKVFDRSNDFSFKIGKGDVIKGWDIGIRSMKKGGTRVLIVPPKAAYGNRDVGAGVGGKLWFQVHVKDCNPNEKGKV</sequence>
<dbReference type="EMBL" id="BRXW01000532">
    <property type="protein sequence ID" value="GMH63515.1"/>
    <property type="molecule type" value="Genomic_DNA"/>
</dbReference>
<name>A0A9W7E342_9STRA</name>
<feature type="region of interest" description="Disordered" evidence="6">
    <location>
        <begin position="1"/>
        <end position="122"/>
    </location>
</feature>
<evidence type="ECO:0000256" key="1">
    <source>
        <dbReference type="ARBA" id="ARBA00000971"/>
    </source>
</evidence>
<evidence type="ECO:0000256" key="3">
    <source>
        <dbReference type="ARBA" id="ARBA00023110"/>
    </source>
</evidence>
<evidence type="ECO:0000256" key="2">
    <source>
        <dbReference type="ARBA" id="ARBA00013194"/>
    </source>
</evidence>
<dbReference type="PROSITE" id="PS50059">
    <property type="entry name" value="FKBP_PPIASE"/>
    <property type="match status" value="1"/>
</dbReference>
<evidence type="ECO:0000256" key="4">
    <source>
        <dbReference type="ARBA" id="ARBA00023235"/>
    </source>
</evidence>
<keyword evidence="4 5" id="KW-0413">Isomerase</keyword>
<feature type="compositionally biased region" description="Basic residues" evidence="6">
    <location>
        <begin position="49"/>
        <end position="59"/>
    </location>
</feature>
<evidence type="ECO:0000256" key="6">
    <source>
        <dbReference type="SAM" id="MobiDB-lite"/>
    </source>
</evidence>
<accession>A0A9W7E342</accession>
<dbReference type="Pfam" id="PF00254">
    <property type="entry name" value="FKBP_C"/>
    <property type="match status" value="1"/>
</dbReference>
<evidence type="ECO:0000313" key="9">
    <source>
        <dbReference type="Proteomes" id="UP001165122"/>
    </source>
</evidence>
<comment type="catalytic activity">
    <reaction evidence="1 5">
        <text>[protein]-peptidylproline (omega=180) = [protein]-peptidylproline (omega=0)</text>
        <dbReference type="Rhea" id="RHEA:16237"/>
        <dbReference type="Rhea" id="RHEA-COMP:10747"/>
        <dbReference type="Rhea" id="RHEA-COMP:10748"/>
        <dbReference type="ChEBI" id="CHEBI:83833"/>
        <dbReference type="ChEBI" id="CHEBI:83834"/>
        <dbReference type="EC" id="5.2.1.8"/>
    </reaction>
</comment>
<comment type="caution">
    <text evidence="8">The sequence shown here is derived from an EMBL/GenBank/DDBJ whole genome shotgun (WGS) entry which is preliminary data.</text>
</comment>
<evidence type="ECO:0000259" key="7">
    <source>
        <dbReference type="PROSITE" id="PS50059"/>
    </source>
</evidence>
<dbReference type="InterPro" id="IPR001179">
    <property type="entry name" value="PPIase_FKBP_dom"/>
</dbReference>
<protein>
    <recommendedName>
        <fullName evidence="2 5">peptidylprolyl isomerase</fullName>
        <ecNumber evidence="2 5">5.2.1.8</ecNumber>
    </recommendedName>
</protein>
<proteinExistence type="predicted"/>
<dbReference type="Gene3D" id="3.10.50.40">
    <property type="match status" value="1"/>
</dbReference>
<evidence type="ECO:0000256" key="5">
    <source>
        <dbReference type="PROSITE-ProRule" id="PRU00277"/>
    </source>
</evidence>
<dbReference type="PANTHER" id="PTHR43811">
    <property type="entry name" value="FKBP-TYPE PEPTIDYL-PROLYL CIS-TRANS ISOMERASE FKPA"/>
    <property type="match status" value="1"/>
</dbReference>
<dbReference type="OrthoDB" id="77911at2759"/>
<feature type="compositionally biased region" description="Basic and acidic residues" evidence="6">
    <location>
        <begin position="60"/>
        <end position="87"/>
    </location>
</feature>
<dbReference type="GO" id="GO:0003755">
    <property type="term" value="F:peptidyl-prolyl cis-trans isomerase activity"/>
    <property type="evidence" value="ECO:0007669"/>
    <property type="project" value="UniProtKB-KW"/>
</dbReference>
<dbReference type="PANTHER" id="PTHR43811:SF19">
    <property type="entry name" value="39 KDA FK506-BINDING NUCLEAR PROTEIN"/>
    <property type="match status" value="1"/>
</dbReference>
<reference evidence="9" key="1">
    <citation type="journal article" date="2023" name="Commun. Biol.">
        <title>Genome analysis of Parmales, the sister group of diatoms, reveals the evolutionary specialization of diatoms from phago-mixotrophs to photoautotrophs.</title>
        <authorList>
            <person name="Ban H."/>
            <person name="Sato S."/>
            <person name="Yoshikawa S."/>
            <person name="Yamada K."/>
            <person name="Nakamura Y."/>
            <person name="Ichinomiya M."/>
            <person name="Sato N."/>
            <person name="Blanc-Mathieu R."/>
            <person name="Endo H."/>
            <person name="Kuwata A."/>
            <person name="Ogata H."/>
        </authorList>
    </citation>
    <scope>NUCLEOTIDE SEQUENCE [LARGE SCALE GENOMIC DNA]</scope>
    <source>
        <strain evidence="9">NIES 3700</strain>
    </source>
</reference>
<dbReference type="InterPro" id="IPR046357">
    <property type="entry name" value="PPIase_dom_sf"/>
</dbReference>
<keyword evidence="9" id="KW-1185">Reference proteome</keyword>
<evidence type="ECO:0000313" key="8">
    <source>
        <dbReference type="EMBL" id="GMH63515.1"/>
    </source>
</evidence>
<feature type="compositionally biased region" description="Basic and acidic residues" evidence="6">
    <location>
        <begin position="97"/>
        <end position="122"/>
    </location>
</feature>
<feature type="domain" description="PPIase FKBP-type" evidence="7">
    <location>
        <begin position="147"/>
        <end position="231"/>
    </location>
</feature>
<feature type="compositionally biased region" description="Basic and acidic residues" evidence="6">
    <location>
        <begin position="27"/>
        <end position="48"/>
    </location>
</feature>
<dbReference type="EC" id="5.2.1.8" evidence="2 5"/>
<gene>
    <name evidence="8" type="ORF">TrLO_g15997</name>
</gene>
<organism evidence="8 9">
    <name type="scientific">Triparma laevis f. longispina</name>
    <dbReference type="NCBI Taxonomy" id="1714387"/>
    <lineage>
        <taxon>Eukaryota</taxon>
        <taxon>Sar</taxon>
        <taxon>Stramenopiles</taxon>
        <taxon>Ochrophyta</taxon>
        <taxon>Bolidophyceae</taxon>
        <taxon>Parmales</taxon>
        <taxon>Triparmaceae</taxon>
        <taxon>Triparma</taxon>
    </lineage>
</organism>
<dbReference type="Proteomes" id="UP001165122">
    <property type="component" value="Unassembled WGS sequence"/>
</dbReference>
<dbReference type="AlphaFoldDB" id="A0A9W7E342"/>
<keyword evidence="3 5" id="KW-0697">Rotamase</keyword>